<feature type="compositionally biased region" description="Acidic residues" evidence="1">
    <location>
        <begin position="206"/>
        <end position="222"/>
    </location>
</feature>
<organism evidence="2 3">
    <name type="scientific">Phytophthora pseudosyringae</name>
    <dbReference type="NCBI Taxonomy" id="221518"/>
    <lineage>
        <taxon>Eukaryota</taxon>
        <taxon>Sar</taxon>
        <taxon>Stramenopiles</taxon>
        <taxon>Oomycota</taxon>
        <taxon>Peronosporomycetes</taxon>
        <taxon>Peronosporales</taxon>
        <taxon>Peronosporaceae</taxon>
        <taxon>Phytophthora</taxon>
    </lineage>
</organism>
<feature type="region of interest" description="Disordered" evidence="1">
    <location>
        <begin position="1"/>
        <end position="228"/>
    </location>
</feature>
<feature type="compositionally biased region" description="Pro residues" evidence="1">
    <location>
        <begin position="19"/>
        <end position="28"/>
    </location>
</feature>
<evidence type="ECO:0000313" key="2">
    <source>
        <dbReference type="EMBL" id="KAG7388733.1"/>
    </source>
</evidence>
<proteinExistence type="predicted"/>
<accession>A0A8T1W9E5</accession>
<dbReference type="EMBL" id="JAGDFM010000055">
    <property type="protein sequence ID" value="KAG7388733.1"/>
    <property type="molecule type" value="Genomic_DNA"/>
</dbReference>
<reference evidence="2" key="1">
    <citation type="submission" date="2021-02" db="EMBL/GenBank/DDBJ databases">
        <authorList>
            <person name="Palmer J.M."/>
        </authorList>
    </citation>
    <scope>NUCLEOTIDE SEQUENCE</scope>
    <source>
        <strain evidence="2">SCRP734</strain>
    </source>
</reference>
<sequence length="228" mass="23529">MDLTSGAPDASRQPHEVLHPPPPSPPPQDSLESMTELDRQMFGSGDDDEGSPRNSASTDSSPKSEGLSLGYSSHSEESLGTPAGSLQSLTAMDMVTERSSGVLSHDHLPDPSRDITPEGLQSEPAPDSPENDAELGEASVEVPIADTYDGDNETRGNEDSDVVDSGETSSAPQISDAFGPAGHGSGPGEHDDDEPLFDFSGGSILADEDVPPSNEGSDDSEGEIGSLG</sequence>
<feature type="compositionally biased region" description="Basic and acidic residues" evidence="1">
    <location>
        <begin position="104"/>
        <end position="116"/>
    </location>
</feature>
<keyword evidence="3" id="KW-1185">Reference proteome</keyword>
<gene>
    <name evidence="2" type="ORF">PHYPSEUDO_011926</name>
</gene>
<feature type="compositionally biased region" description="Polar residues" evidence="1">
    <location>
        <begin position="52"/>
        <end position="63"/>
    </location>
</feature>
<name>A0A8T1W9E5_9STRA</name>
<dbReference type="AlphaFoldDB" id="A0A8T1W9E5"/>
<comment type="caution">
    <text evidence="2">The sequence shown here is derived from an EMBL/GenBank/DDBJ whole genome shotgun (WGS) entry which is preliminary data.</text>
</comment>
<dbReference type="Proteomes" id="UP000694044">
    <property type="component" value="Unassembled WGS sequence"/>
</dbReference>
<protein>
    <submittedName>
        <fullName evidence="2">Uncharacterized protein</fullName>
    </submittedName>
</protein>
<evidence type="ECO:0000256" key="1">
    <source>
        <dbReference type="SAM" id="MobiDB-lite"/>
    </source>
</evidence>
<evidence type="ECO:0000313" key="3">
    <source>
        <dbReference type="Proteomes" id="UP000694044"/>
    </source>
</evidence>